<evidence type="ECO:0000313" key="1">
    <source>
        <dbReference type="EMBL" id="GGL12790.1"/>
    </source>
</evidence>
<gene>
    <name evidence="1" type="ORF">GCM10010844_34370</name>
</gene>
<protein>
    <submittedName>
        <fullName evidence="1">Uncharacterized protein</fullName>
    </submittedName>
</protein>
<dbReference type="EMBL" id="BMPE01000015">
    <property type="protein sequence ID" value="GGL12790.1"/>
    <property type="molecule type" value="Genomic_DNA"/>
</dbReference>
<dbReference type="Proteomes" id="UP000604341">
    <property type="component" value="Unassembled WGS sequence"/>
</dbReference>
<keyword evidence="2" id="KW-1185">Reference proteome</keyword>
<evidence type="ECO:0000313" key="2">
    <source>
        <dbReference type="Proteomes" id="UP000604341"/>
    </source>
</evidence>
<reference evidence="2" key="1">
    <citation type="journal article" date="2019" name="Int. J. Syst. Evol. Microbiol.">
        <title>The Global Catalogue of Microorganisms (GCM) 10K type strain sequencing project: providing services to taxonomists for standard genome sequencing and annotation.</title>
        <authorList>
            <consortium name="The Broad Institute Genomics Platform"/>
            <consortium name="The Broad Institute Genome Sequencing Center for Infectious Disease"/>
            <person name="Wu L."/>
            <person name="Ma J."/>
        </authorList>
    </citation>
    <scope>NUCLEOTIDE SEQUENCE [LARGE SCALE GENOMIC DNA]</scope>
    <source>
        <strain evidence="2">JCM 19173</strain>
    </source>
</reference>
<comment type="caution">
    <text evidence="1">The sequence shown here is derived from an EMBL/GenBank/DDBJ whole genome shotgun (WGS) entry which is preliminary data.</text>
</comment>
<name>A0ABQ2FNY2_9DEIO</name>
<organism evidence="1 2">
    <name type="scientific">Deinococcus radiotolerans</name>
    <dbReference type="NCBI Taxonomy" id="1309407"/>
    <lineage>
        <taxon>Bacteria</taxon>
        <taxon>Thermotogati</taxon>
        <taxon>Deinococcota</taxon>
        <taxon>Deinococci</taxon>
        <taxon>Deinococcales</taxon>
        <taxon>Deinococcaceae</taxon>
        <taxon>Deinococcus</taxon>
    </lineage>
</organism>
<sequence length="133" mass="15448">MNPASFSLFRDEAIRLLTLLRPHIAFSCSYYNQFGYNAALSDVITPSKYYDTLFAQKDCFKGEDVMIKEFYDFQYVDDYVWISSPRRLGDEAPYNFPDIDGRNVTDHSLQAVLDQAQARHEQAFRTTIRLPAL</sequence>
<proteinExistence type="predicted"/>
<accession>A0ABQ2FNY2</accession>